<protein>
    <submittedName>
        <fullName evidence="2">Uncharacterized protein</fullName>
    </submittedName>
</protein>
<feature type="compositionally biased region" description="Polar residues" evidence="1">
    <location>
        <begin position="94"/>
        <end position="108"/>
    </location>
</feature>
<evidence type="ECO:0000313" key="3">
    <source>
        <dbReference type="Proteomes" id="UP000814243"/>
    </source>
</evidence>
<dbReference type="Proteomes" id="UP000814243">
    <property type="component" value="Unassembled WGS sequence"/>
</dbReference>
<dbReference type="EMBL" id="JACEFF010000669">
    <property type="protein sequence ID" value="KAH9633132.1"/>
    <property type="molecule type" value="Genomic_DNA"/>
</dbReference>
<feature type="compositionally biased region" description="Low complexity" evidence="1">
    <location>
        <begin position="60"/>
        <end position="76"/>
    </location>
</feature>
<comment type="caution">
    <text evidence="2">The sequence shown here is derived from an EMBL/GenBank/DDBJ whole genome shotgun (WGS) entry which is preliminary data.</text>
</comment>
<feature type="compositionally biased region" description="Polar residues" evidence="1">
    <location>
        <begin position="12"/>
        <end position="21"/>
    </location>
</feature>
<accession>A0A922MA38</accession>
<feature type="compositionally biased region" description="Polar residues" evidence="1">
    <location>
        <begin position="49"/>
        <end position="59"/>
    </location>
</feature>
<gene>
    <name evidence="2" type="ORF">HF086_014456</name>
</gene>
<organism evidence="2 3">
    <name type="scientific">Spodoptera exigua</name>
    <name type="common">Beet armyworm</name>
    <name type="synonym">Noctua fulgens</name>
    <dbReference type="NCBI Taxonomy" id="7107"/>
    <lineage>
        <taxon>Eukaryota</taxon>
        <taxon>Metazoa</taxon>
        <taxon>Ecdysozoa</taxon>
        <taxon>Arthropoda</taxon>
        <taxon>Hexapoda</taxon>
        <taxon>Insecta</taxon>
        <taxon>Pterygota</taxon>
        <taxon>Neoptera</taxon>
        <taxon>Endopterygota</taxon>
        <taxon>Lepidoptera</taxon>
        <taxon>Glossata</taxon>
        <taxon>Ditrysia</taxon>
        <taxon>Noctuoidea</taxon>
        <taxon>Noctuidae</taxon>
        <taxon>Amphipyrinae</taxon>
        <taxon>Spodoptera</taxon>
    </lineage>
</organism>
<feature type="compositionally biased region" description="Basic and acidic residues" evidence="1">
    <location>
        <begin position="1"/>
        <end position="11"/>
    </location>
</feature>
<sequence>MENTEVEKSPSSEETTQLNRNRSFKSKQLVRSQAIRETHSPPRALSPAQPRNITPSPTKITNSLPNINNSTPINNIGKNNSVTTSPSIGVLTPSVGNTSPSIGNSLPSVKNGATDKNDVRTVSVNVSEDSSHLNVRCSDVINSSDVKHSDSDEFKKKLPVEIQITSGSWDDTHTERHRTRRWHSEAQRDLLSNNPRVSCVCGNCTACVHCSFGPPLQLWEFAISPPSAECQV</sequence>
<dbReference type="AlphaFoldDB" id="A0A922MA38"/>
<proteinExistence type="predicted"/>
<feature type="region of interest" description="Disordered" evidence="1">
    <location>
        <begin position="1"/>
        <end position="80"/>
    </location>
</feature>
<feature type="region of interest" description="Disordered" evidence="1">
    <location>
        <begin position="94"/>
        <end position="114"/>
    </location>
</feature>
<name>A0A922MA38_SPOEX</name>
<evidence type="ECO:0000256" key="1">
    <source>
        <dbReference type="SAM" id="MobiDB-lite"/>
    </source>
</evidence>
<reference evidence="2" key="1">
    <citation type="journal article" date="2021" name="G3 (Bethesda)">
        <title>Genome and transcriptome analysis of the beet armyworm Spodoptera exigua reveals targets for pest control. .</title>
        <authorList>
            <person name="Simon S."/>
            <person name="Breeschoten T."/>
            <person name="Jansen H.J."/>
            <person name="Dirks R.P."/>
            <person name="Schranz M.E."/>
            <person name="Ros V.I.D."/>
        </authorList>
    </citation>
    <scope>NUCLEOTIDE SEQUENCE</scope>
    <source>
        <strain evidence="2">TB_SE_WUR_2020</strain>
    </source>
</reference>
<evidence type="ECO:0000313" key="2">
    <source>
        <dbReference type="EMBL" id="KAH9633132.1"/>
    </source>
</evidence>